<dbReference type="Proteomes" id="UP001165343">
    <property type="component" value="Unassembled WGS sequence"/>
</dbReference>
<protein>
    <submittedName>
        <fullName evidence="1">Uncharacterized protein</fullName>
    </submittedName>
</protein>
<accession>A0ABT0RBY4</accession>
<keyword evidence="2" id="KW-1185">Reference proteome</keyword>
<evidence type="ECO:0000313" key="1">
    <source>
        <dbReference type="EMBL" id="MCL6677774.1"/>
    </source>
</evidence>
<dbReference type="RefSeq" id="WP_249866765.1">
    <property type="nucleotide sequence ID" value="NZ_JAMGBC010000001.1"/>
</dbReference>
<dbReference type="EMBL" id="JAMGBC010000001">
    <property type="protein sequence ID" value="MCL6677774.1"/>
    <property type="molecule type" value="Genomic_DNA"/>
</dbReference>
<comment type="caution">
    <text evidence="1">The sequence shown here is derived from an EMBL/GenBank/DDBJ whole genome shotgun (WGS) entry which is preliminary data.</text>
</comment>
<evidence type="ECO:0000313" key="2">
    <source>
        <dbReference type="Proteomes" id="UP001165343"/>
    </source>
</evidence>
<gene>
    <name evidence="1" type="ORF">LZ519_00350</name>
</gene>
<reference evidence="1" key="1">
    <citation type="submission" date="2022-05" db="EMBL/GenBank/DDBJ databases">
        <authorList>
            <person name="Jo J.-H."/>
            <person name="Im W.-T."/>
        </authorList>
    </citation>
    <scope>NUCLEOTIDE SEQUENCE</scope>
    <source>
        <strain evidence="1">RG327</strain>
    </source>
</reference>
<sequence length="64" mass="7044">MAAYRLYEMDGAGRFSTADWIEAEDDERAIAAVTSKMASAPFELWQGNRLVARSASGTTEQRAD</sequence>
<organism evidence="1 2">
    <name type="scientific">Sphingomonas anseongensis</name>
    <dbReference type="NCBI Taxonomy" id="2908207"/>
    <lineage>
        <taxon>Bacteria</taxon>
        <taxon>Pseudomonadati</taxon>
        <taxon>Pseudomonadota</taxon>
        <taxon>Alphaproteobacteria</taxon>
        <taxon>Sphingomonadales</taxon>
        <taxon>Sphingomonadaceae</taxon>
        <taxon>Sphingomonas</taxon>
    </lineage>
</organism>
<name>A0ABT0RBY4_9SPHN</name>
<proteinExistence type="predicted"/>